<dbReference type="AlphaFoldDB" id="A0A9X1ZA09"/>
<evidence type="ECO:0000313" key="1">
    <source>
        <dbReference type="EMBL" id="MCL1137738.1"/>
    </source>
</evidence>
<name>A0A9X1ZA09_9GAMM</name>
<sequence length="206" mass="21179">MQARYYDPVIGRFYSNDPVDVLGHMQRGNPVHGFGRYTYANNNPYKYVDPDGEFGIVGAFIGAAIDAGTQIATGVASGQSLSEAAGNLDYGSIAVSAALGAVGGHATQLLKGATTGTMKVGKTTVDLTTKTERAVAGADGALKAGAVGAIQSGRKGEDPVKGAGLKVVDSVTSPVPVGTIVDKGLDYVNSSAQDNQQQETQREDQN</sequence>
<dbReference type="RefSeq" id="WP_248948864.1">
    <property type="nucleotide sequence ID" value="NZ_JAKILB010000002.1"/>
</dbReference>
<dbReference type="InterPro" id="IPR022385">
    <property type="entry name" value="Rhs_assc_core"/>
</dbReference>
<dbReference type="PANTHER" id="PTHR32305">
    <property type="match status" value="1"/>
</dbReference>
<dbReference type="Proteomes" id="UP001139293">
    <property type="component" value="Unassembled WGS sequence"/>
</dbReference>
<accession>A0A9X1ZA09</accession>
<gene>
    <name evidence="1" type="ORF">L2740_04150</name>
</gene>
<proteinExistence type="predicted"/>
<protein>
    <submittedName>
        <fullName evidence="1">RHS repeat-associated core domain-containing protein</fullName>
    </submittedName>
</protein>
<organism evidence="1 2">
    <name type="scientific">Shewanella pneumatophori</name>
    <dbReference type="NCBI Taxonomy" id="314092"/>
    <lineage>
        <taxon>Bacteria</taxon>
        <taxon>Pseudomonadati</taxon>
        <taxon>Pseudomonadota</taxon>
        <taxon>Gammaproteobacteria</taxon>
        <taxon>Alteromonadales</taxon>
        <taxon>Shewanellaceae</taxon>
        <taxon>Shewanella</taxon>
    </lineage>
</organism>
<comment type="caution">
    <text evidence="1">The sequence shown here is derived from an EMBL/GenBank/DDBJ whole genome shotgun (WGS) entry which is preliminary data.</text>
</comment>
<dbReference type="InterPro" id="IPR050708">
    <property type="entry name" value="T6SS_VgrG/RHS"/>
</dbReference>
<dbReference type="EMBL" id="JAKILB010000002">
    <property type="protein sequence ID" value="MCL1137738.1"/>
    <property type="molecule type" value="Genomic_DNA"/>
</dbReference>
<keyword evidence="2" id="KW-1185">Reference proteome</keyword>
<reference evidence="1" key="1">
    <citation type="submission" date="2022-01" db="EMBL/GenBank/DDBJ databases">
        <title>Whole genome-based taxonomy of the Shewanellaceae.</title>
        <authorList>
            <person name="Martin-Rodriguez A.J."/>
        </authorList>
    </citation>
    <scope>NUCLEOTIDE SEQUENCE</scope>
    <source>
        <strain evidence="1">KCTC 23973</strain>
    </source>
</reference>
<dbReference type="NCBIfam" id="TIGR03696">
    <property type="entry name" value="Rhs_assc_core"/>
    <property type="match status" value="1"/>
</dbReference>
<dbReference type="Gene3D" id="2.180.10.10">
    <property type="entry name" value="RHS repeat-associated core"/>
    <property type="match status" value="1"/>
</dbReference>
<dbReference type="PANTHER" id="PTHR32305:SF15">
    <property type="entry name" value="PROTEIN RHSA-RELATED"/>
    <property type="match status" value="1"/>
</dbReference>
<evidence type="ECO:0000313" key="2">
    <source>
        <dbReference type="Proteomes" id="UP001139293"/>
    </source>
</evidence>